<dbReference type="InterPro" id="IPR014509">
    <property type="entry name" value="YjdF-like"/>
</dbReference>
<keyword evidence="1" id="KW-0812">Transmembrane</keyword>
<accession>A0A0G1NEZ5</accession>
<keyword evidence="1" id="KW-1133">Transmembrane helix</keyword>
<dbReference type="Pfam" id="PF09997">
    <property type="entry name" value="DUF2238"/>
    <property type="match status" value="1"/>
</dbReference>
<dbReference type="Proteomes" id="UP000034032">
    <property type="component" value="Unassembled WGS sequence"/>
</dbReference>
<reference evidence="2 3" key="1">
    <citation type="journal article" date="2015" name="Nature">
        <title>rRNA introns, odd ribosomes, and small enigmatic genomes across a large radiation of phyla.</title>
        <authorList>
            <person name="Brown C.T."/>
            <person name="Hug L.A."/>
            <person name="Thomas B.C."/>
            <person name="Sharon I."/>
            <person name="Castelle C.J."/>
            <person name="Singh A."/>
            <person name="Wilkins M.J."/>
            <person name="Williams K.H."/>
            <person name="Banfield J.F."/>
        </authorList>
    </citation>
    <scope>NUCLEOTIDE SEQUENCE [LARGE SCALE GENOMIC DNA]</scope>
</reference>
<dbReference type="EMBL" id="LCJR01000001">
    <property type="protein sequence ID" value="KKT82769.1"/>
    <property type="molecule type" value="Genomic_DNA"/>
</dbReference>
<gene>
    <name evidence="2" type="ORF">UW79_C0001G0025</name>
</gene>
<feature type="transmembrane region" description="Helical" evidence="1">
    <location>
        <begin position="20"/>
        <end position="37"/>
    </location>
</feature>
<dbReference type="AlphaFoldDB" id="A0A0G1NEZ5"/>
<organism evidence="2 3">
    <name type="scientific">Candidatus Yanofskybacteria bacterium GW2011_GWA2_44_9</name>
    <dbReference type="NCBI Taxonomy" id="1619025"/>
    <lineage>
        <taxon>Bacteria</taxon>
        <taxon>Candidatus Yanofskyibacteriota</taxon>
    </lineage>
</organism>
<name>A0A0G1NEZ5_9BACT</name>
<proteinExistence type="predicted"/>
<comment type="caution">
    <text evidence="2">The sequence shown here is derived from an EMBL/GenBank/DDBJ whole genome shotgun (WGS) entry which is preliminary data.</text>
</comment>
<feature type="transmembrane region" description="Helical" evidence="1">
    <location>
        <begin position="70"/>
        <end position="86"/>
    </location>
</feature>
<keyword evidence="1" id="KW-0472">Membrane</keyword>
<evidence type="ECO:0000256" key="1">
    <source>
        <dbReference type="SAM" id="Phobius"/>
    </source>
</evidence>
<evidence type="ECO:0000313" key="2">
    <source>
        <dbReference type="EMBL" id="KKT82769.1"/>
    </source>
</evidence>
<sequence length="107" mass="12130">MLIASYLKDHMVSGKTFKNMLVVTGATALIGVFWEFTEYTANQTLPGWIYEQFQIKTYFIGDLKDTLSDLFLDIAGAACFYGLHLLNRRNSHESKAVFENKINGPTK</sequence>
<evidence type="ECO:0000313" key="3">
    <source>
        <dbReference type="Proteomes" id="UP000034032"/>
    </source>
</evidence>
<protein>
    <submittedName>
        <fullName evidence="2">Uncharacterized protein</fullName>
    </submittedName>
</protein>